<accession>A0ABU5IIN9</accession>
<sequence length="85" mass="9052">MTQHIGAFEGKEGEPLHIESTGATARYAVTCLATGTRVEFTVEAGQKFTVIRGTSHVKVDLLATIPAQQPPGELEELQAPLGLVH</sequence>
<comment type="caution">
    <text evidence="1">The sequence shown here is derived from an EMBL/GenBank/DDBJ whole genome shotgun (WGS) entry which is preliminary data.</text>
</comment>
<evidence type="ECO:0000313" key="1">
    <source>
        <dbReference type="EMBL" id="MDZ5457878.1"/>
    </source>
</evidence>
<dbReference type="Proteomes" id="UP001293718">
    <property type="component" value="Unassembled WGS sequence"/>
</dbReference>
<reference evidence="1 2" key="1">
    <citation type="submission" date="2023-11" db="EMBL/GenBank/DDBJ databases">
        <title>Draft genome of Azohydromonas lata strain H1 (DSM1123), a polyhydroxyalkanoate producer.</title>
        <authorList>
            <person name="Traversa D."/>
            <person name="D'Addabbo P."/>
            <person name="Pazzani C."/>
            <person name="Manzari C."/>
            <person name="Chiara M."/>
            <person name="Scrascia M."/>
        </authorList>
    </citation>
    <scope>NUCLEOTIDE SEQUENCE [LARGE SCALE GENOMIC DNA]</scope>
    <source>
        <strain evidence="1 2">H1</strain>
    </source>
</reference>
<evidence type="ECO:0000313" key="2">
    <source>
        <dbReference type="Proteomes" id="UP001293718"/>
    </source>
</evidence>
<gene>
    <name evidence="1" type="ORF">SM757_14970</name>
</gene>
<keyword evidence="2" id="KW-1185">Reference proteome</keyword>
<name>A0ABU5IIN9_9BURK</name>
<protein>
    <submittedName>
        <fullName evidence="1">Uncharacterized protein</fullName>
    </submittedName>
</protein>
<proteinExistence type="predicted"/>
<dbReference type="EMBL" id="JAXOJX010000023">
    <property type="protein sequence ID" value="MDZ5457878.1"/>
    <property type="molecule type" value="Genomic_DNA"/>
</dbReference>
<organism evidence="1 2">
    <name type="scientific">Azohydromonas lata</name>
    <dbReference type="NCBI Taxonomy" id="45677"/>
    <lineage>
        <taxon>Bacteria</taxon>
        <taxon>Pseudomonadati</taxon>
        <taxon>Pseudomonadota</taxon>
        <taxon>Betaproteobacteria</taxon>
        <taxon>Burkholderiales</taxon>
        <taxon>Sphaerotilaceae</taxon>
        <taxon>Azohydromonas</taxon>
    </lineage>
</organism>
<dbReference type="RefSeq" id="WP_322466064.1">
    <property type="nucleotide sequence ID" value="NZ_JAXOJX010000023.1"/>
</dbReference>